<keyword evidence="2" id="KW-1133">Transmembrane helix</keyword>
<reference evidence="3 4" key="1">
    <citation type="submission" date="2016-07" db="EMBL/GenBank/DDBJ databases">
        <title>Pervasive Adenine N6-methylation of Active Genes in Fungi.</title>
        <authorList>
            <consortium name="DOE Joint Genome Institute"/>
            <person name="Mondo S.J."/>
            <person name="Dannebaum R.O."/>
            <person name="Kuo R.C."/>
            <person name="Labutti K."/>
            <person name="Haridas S."/>
            <person name="Kuo A."/>
            <person name="Salamov A."/>
            <person name="Ahrendt S.R."/>
            <person name="Lipzen A."/>
            <person name="Sullivan W."/>
            <person name="Andreopoulos W.B."/>
            <person name="Clum A."/>
            <person name="Lindquist E."/>
            <person name="Daum C."/>
            <person name="Ramamoorthy G.K."/>
            <person name="Gryganskyi A."/>
            <person name="Culley D."/>
            <person name="Magnuson J.K."/>
            <person name="James T.Y."/>
            <person name="O'Malley M.A."/>
            <person name="Stajich J.E."/>
            <person name="Spatafora J.W."/>
            <person name="Visel A."/>
            <person name="Grigoriev I.V."/>
        </authorList>
    </citation>
    <scope>NUCLEOTIDE SEQUENCE [LARGE SCALE GENOMIC DNA]</scope>
    <source>
        <strain evidence="3 4">62-1032</strain>
    </source>
</reference>
<comment type="caution">
    <text evidence="3">The sequence shown here is derived from an EMBL/GenBank/DDBJ whole genome shotgun (WGS) entry which is preliminary data.</text>
</comment>
<gene>
    <name evidence="3" type="ORF">BCR35DRAFT_298776</name>
</gene>
<dbReference type="InParanoid" id="A0A1Y2G2G7"/>
<dbReference type="Proteomes" id="UP000193467">
    <property type="component" value="Unassembled WGS sequence"/>
</dbReference>
<accession>A0A1Y2G2G7</accession>
<feature type="transmembrane region" description="Helical" evidence="2">
    <location>
        <begin position="174"/>
        <end position="196"/>
    </location>
</feature>
<dbReference type="EMBL" id="MCGR01000002">
    <property type="protein sequence ID" value="ORY91568.1"/>
    <property type="molecule type" value="Genomic_DNA"/>
</dbReference>
<dbReference type="AlphaFoldDB" id="A0A1Y2G2G7"/>
<evidence type="ECO:0000256" key="2">
    <source>
        <dbReference type="SAM" id="Phobius"/>
    </source>
</evidence>
<keyword evidence="4" id="KW-1185">Reference proteome</keyword>
<dbReference type="OrthoDB" id="2533781at2759"/>
<keyword evidence="2" id="KW-0472">Membrane</keyword>
<proteinExistence type="predicted"/>
<evidence type="ECO:0000313" key="4">
    <source>
        <dbReference type="Proteomes" id="UP000193467"/>
    </source>
</evidence>
<keyword evidence="2" id="KW-0812">Transmembrane</keyword>
<evidence type="ECO:0000313" key="3">
    <source>
        <dbReference type="EMBL" id="ORY91568.1"/>
    </source>
</evidence>
<protein>
    <submittedName>
        <fullName evidence="3">Uncharacterized protein</fullName>
    </submittedName>
</protein>
<evidence type="ECO:0000256" key="1">
    <source>
        <dbReference type="SAM" id="MobiDB-lite"/>
    </source>
</evidence>
<feature type="transmembrane region" description="Helical" evidence="2">
    <location>
        <begin position="216"/>
        <end position="238"/>
    </location>
</feature>
<sequence>MKRVALSKLAPTCRSFSSCSVAASKASKGRKLRPSPPPAAASTSALRGTGVGASSRLYSPDEVVGGQSKELPVRPSAPAAVEREMLASQGGLLEPEPVVEGKQELRGTGVGASKEAYPAGEVVEGRDTAAPVVDEPRAFPSIEERQAAERQREYQGYGEEETIFTANPPFNVPLVLSVCFVMSVFAITGADAARVGLADYNKETEEYELAPAWKRYTFAGGFIGIAGGLIWWGSVAPGRIVTKLTMRRALDSNSRAPFPRDALVTIHSPITKLPGLSPRTVSLDSIHLLGPISDRPQFYHPTDYKEPERPVRTDPVSTFLRHLKKTFIAPARAKKQRNPWTKGGGFSHSPILIEGDRASYSLAVKRGPTGQPLDPKGAWCKDWDAMERAFLKVEDV</sequence>
<feature type="region of interest" description="Disordered" evidence="1">
    <location>
        <begin position="24"/>
        <end position="122"/>
    </location>
</feature>
<name>A0A1Y2G2G7_9BASI</name>
<organism evidence="3 4">
    <name type="scientific">Leucosporidium creatinivorum</name>
    <dbReference type="NCBI Taxonomy" id="106004"/>
    <lineage>
        <taxon>Eukaryota</taxon>
        <taxon>Fungi</taxon>
        <taxon>Dikarya</taxon>
        <taxon>Basidiomycota</taxon>
        <taxon>Pucciniomycotina</taxon>
        <taxon>Microbotryomycetes</taxon>
        <taxon>Leucosporidiales</taxon>
        <taxon>Leucosporidium</taxon>
    </lineage>
</organism>